<dbReference type="WBParaSite" id="SMUV_0000371101-mRNA-1">
    <property type="protein sequence ID" value="SMUV_0000371101-mRNA-1"/>
    <property type="gene ID" value="SMUV_0000371101"/>
</dbReference>
<dbReference type="AlphaFoldDB" id="A0A0N5AH70"/>
<organism evidence="1 2">
    <name type="scientific">Syphacia muris</name>
    <dbReference type="NCBI Taxonomy" id="451379"/>
    <lineage>
        <taxon>Eukaryota</taxon>
        <taxon>Metazoa</taxon>
        <taxon>Ecdysozoa</taxon>
        <taxon>Nematoda</taxon>
        <taxon>Chromadorea</taxon>
        <taxon>Rhabditida</taxon>
        <taxon>Spirurina</taxon>
        <taxon>Oxyuridomorpha</taxon>
        <taxon>Oxyuroidea</taxon>
        <taxon>Oxyuridae</taxon>
        <taxon>Syphacia</taxon>
    </lineage>
</organism>
<proteinExistence type="predicted"/>
<protein>
    <submittedName>
        <fullName evidence="2">Rab-GAP TBC domain-containing protein</fullName>
    </submittedName>
</protein>
<sequence>MVDSKRILANALEDDYTKLFNSDFMLPSLEVSTSTLSEATIKTEDQLNTSDNKFDSVIDMLKSDELVGLNADCKITIKTKRVAPRTLCADLEIRLALSEQDLNSIPPCYTLIETALLCGDNPGNPFDMFASNFRKHCIQQIMKDRYECMFSFDELLAMLAHVSACSISSLLPPGEVSYPAERYLSDQLYLPTLKLIKRDELKQVSLPRMKFLFDLISFWDFKHYGETELMLLLFAFTRIYIDDLADIRLKFLICNAVRNVFEGFSESERRGVFFHFSSVFQVKWLFKFIDKSLMSLGVALQFMSQASMLGPCKLICLRRLLVHLVERAELDPADSNETEERHFSTIVKLFEEFLKIFNKDVQKAYSVLCLLSEVVDHRILQIVNPKDVTSLHNLLKDAKRKYVRERTSNSSILERTVETIVRRIEIWRPRKL</sequence>
<reference evidence="2" key="1">
    <citation type="submission" date="2017-02" db="UniProtKB">
        <authorList>
            <consortium name="WormBaseParasite"/>
        </authorList>
    </citation>
    <scope>IDENTIFICATION</scope>
</reference>
<evidence type="ECO:0000313" key="2">
    <source>
        <dbReference type="WBParaSite" id="SMUV_0000371101-mRNA-1"/>
    </source>
</evidence>
<name>A0A0N5AH70_9BILA</name>
<keyword evidence="1" id="KW-1185">Reference proteome</keyword>
<dbReference type="Proteomes" id="UP000046393">
    <property type="component" value="Unplaced"/>
</dbReference>
<accession>A0A0N5AH70</accession>
<evidence type="ECO:0000313" key="1">
    <source>
        <dbReference type="Proteomes" id="UP000046393"/>
    </source>
</evidence>
<dbReference type="STRING" id="451379.A0A0N5AH70"/>